<dbReference type="Proteomes" id="UP000625316">
    <property type="component" value="Unassembled WGS sequence"/>
</dbReference>
<organism evidence="1 2">
    <name type="scientific">Romeriopsis navalis LEGE 11480</name>
    <dbReference type="NCBI Taxonomy" id="2777977"/>
    <lineage>
        <taxon>Bacteria</taxon>
        <taxon>Bacillati</taxon>
        <taxon>Cyanobacteriota</taxon>
        <taxon>Cyanophyceae</taxon>
        <taxon>Leptolyngbyales</taxon>
        <taxon>Leptolyngbyaceae</taxon>
        <taxon>Romeriopsis</taxon>
        <taxon>Romeriopsis navalis</taxon>
    </lineage>
</organism>
<sequence length="207" mass="24202">MRSPEQLDDFLDEQLYAVMPAGMYRFWEISNPEARPAEARLLAYLSNREEIPYCNQSRFDRLQTALLNCQLHPVKDWPTLCQVKFAEWSQFRQPPDTPPSTIAKFNQLKDEFCTDLPQHLTHAGLRGTAANISDLVGARLIFQQLHQQRHWLKRLFLIYNDGTYRGAALVQSAFDKYRCILEAVLRKANVKGFRVLPKRWMVERTFA</sequence>
<gene>
    <name evidence="1" type="ORF">IQ266_22685</name>
</gene>
<evidence type="ECO:0000313" key="1">
    <source>
        <dbReference type="EMBL" id="MBE9032550.1"/>
    </source>
</evidence>
<evidence type="ECO:0000313" key="2">
    <source>
        <dbReference type="Proteomes" id="UP000625316"/>
    </source>
</evidence>
<reference evidence="1" key="1">
    <citation type="submission" date="2020-10" db="EMBL/GenBank/DDBJ databases">
        <authorList>
            <person name="Castelo-Branco R."/>
            <person name="Eusebio N."/>
            <person name="Adriana R."/>
            <person name="Vieira A."/>
            <person name="Brugerolle De Fraissinette N."/>
            <person name="Rezende De Castro R."/>
            <person name="Schneider M.P."/>
            <person name="Vasconcelos V."/>
            <person name="Leao P.N."/>
        </authorList>
    </citation>
    <scope>NUCLEOTIDE SEQUENCE</scope>
    <source>
        <strain evidence="1">LEGE 11480</strain>
    </source>
</reference>
<proteinExistence type="predicted"/>
<accession>A0A928VQB5</accession>
<name>A0A928VQB5_9CYAN</name>
<dbReference type="RefSeq" id="WP_264327367.1">
    <property type="nucleotide sequence ID" value="NZ_JADEXQ010000110.1"/>
</dbReference>
<dbReference type="AlphaFoldDB" id="A0A928VQB5"/>
<dbReference type="EMBL" id="JADEXQ010000110">
    <property type="protein sequence ID" value="MBE9032550.1"/>
    <property type="molecule type" value="Genomic_DNA"/>
</dbReference>
<keyword evidence="2" id="KW-1185">Reference proteome</keyword>
<protein>
    <recommendedName>
        <fullName evidence="3">Transposase</fullName>
    </recommendedName>
</protein>
<evidence type="ECO:0008006" key="3">
    <source>
        <dbReference type="Google" id="ProtNLM"/>
    </source>
</evidence>
<comment type="caution">
    <text evidence="1">The sequence shown here is derived from an EMBL/GenBank/DDBJ whole genome shotgun (WGS) entry which is preliminary data.</text>
</comment>